<evidence type="ECO:0000313" key="2">
    <source>
        <dbReference type="EMBL" id="TFK47902.1"/>
    </source>
</evidence>
<proteinExistence type="predicted"/>
<evidence type="ECO:0000256" key="1">
    <source>
        <dbReference type="SAM" id="Phobius"/>
    </source>
</evidence>
<feature type="transmembrane region" description="Helical" evidence="1">
    <location>
        <begin position="163"/>
        <end position="183"/>
    </location>
</feature>
<keyword evidence="3" id="KW-1185">Reference proteome</keyword>
<feature type="transmembrane region" description="Helical" evidence="1">
    <location>
        <begin position="123"/>
        <end position="143"/>
    </location>
</feature>
<keyword evidence="1" id="KW-1133">Transmembrane helix</keyword>
<feature type="transmembrane region" description="Helical" evidence="1">
    <location>
        <begin position="12"/>
        <end position="36"/>
    </location>
</feature>
<protein>
    <submittedName>
        <fullName evidence="2">Uncharacterized protein</fullName>
    </submittedName>
</protein>
<evidence type="ECO:0000313" key="3">
    <source>
        <dbReference type="Proteomes" id="UP000305948"/>
    </source>
</evidence>
<dbReference type="AlphaFoldDB" id="A0A5C3MS86"/>
<keyword evidence="1" id="KW-0472">Membrane</keyword>
<feature type="transmembrane region" description="Helical" evidence="1">
    <location>
        <begin position="43"/>
        <end position="64"/>
    </location>
</feature>
<name>A0A5C3MS86_9AGAM</name>
<dbReference type="OrthoDB" id="3357408at2759"/>
<feature type="transmembrane region" description="Helical" evidence="1">
    <location>
        <begin position="204"/>
        <end position="229"/>
    </location>
</feature>
<feature type="transmembrane region" description="Helical" evidence="1">
    <location>
        <begin position="241"/>
        <end position="258"/>
    </location>
</feature>
<reference evidence="2 3" key="1">
    <citation type="journal article" date="2019" name="Nat. Ecol. Evol.">
        <title>Megaphylogeny resolves global patterns of mushroom evolution.</title>
        <authorList>
            <person name="Varga T."/>
            <person name="Krizsan K."/>
            <person name="Foldi C."/>
            <person name="Dima B."/>
            <person name="Sanchez-Garcia M."/>
            <person name="Sanchez-Ramirez S."/>
            <person name="Szollosi G.J."/>
            <person name="Szarkandi J.G."/>
            <person name="Papp V."/>
            <person name="Albert L."/>
            <person name="Andreopoulos W."/>
            <person name="Angelini C."/>
            <person name="Antonin V."/>
            <person name="Barry K.W."/>
            <person name="Bougher N.L."/>
            <person name="Buchanan P."/>
            <person name="Buyck B."/>
            <person name="Bense V."/>
            <person name="Catcheside P."/>
            <person name="Chovatia M."/>
            <person name="Cooper J."/>
            <person name="Damon W."/>
            <person name="Desjardin D."/>
            <person name="Finy P."/>
            <person name="Geml J."/>
            <person name="Haridas S."/>
            <person name="Hughes K."/>
            <person name="Justo A."/>
            <person name="Karasinski D."/>
            <person name="Kautmanova I."/>
            <person name="Kiss B."/>
            <person name="Kocsube S."/>
            <person name="Kotiranta H."/>
            <person name="LaButti K.M."/>
            <person name="Lechner B.E."/>
            <person name="Liimatainen K."/>
            <person name="Lipzen A."/>
            <person name="Lukacs Z."/>
            <person name="Mihaltcheva S."/>
            <person name="Morgado L.N."/>
            <person name="Niskanen T."/>
            <person name="Noordeloos M.E."/>
            <person name="Ohm R.A."/>
            <person name="Ortiz-Santana B."/>
            <person name="Ovrebo C."/>
            <person name="Racz N."/>
            <person name="Riley R."/>
            <person name="Savchenko A."/>
            <person name="Shiryaev A."/>
            <person name="Soop K."/>
            <person name="Spirin V."/>
            <person name="Szebenyi C."/>
            <person name="Tomsovsky M."/>
            <person name="Tulloss R.E."/>
            <person name="Uehling J."/>
            <person name="Grigoriev I.V."/>
            <person name="Vagvolgyi C."/>
            <person name="Papp T."/>
            <person name="Martin F.M."/>
            <person name="Miettinen O."/>
            <person name="Hibbett D.S."/>
            <person name="Nagy L.G."/>
        </authorList>
    </citation>
    <scope>NUCLEOTIDE SEQUENCE [LARGE SCALE GENOMIC DNA]</scope>
    <source>
        <strain evidence="2 3">OMC1185</strain>
    </source>
</reference>
<dbReference type="Proteomes" id="UP000305948">
    <property type="component" value="Unassembled WGS sequence"/>
</dbReference>
<keyword evidence="1" id="KW-0812">Transmembrane</keyword>
<sequence>MSFPPDKAYLVGFALEALLYGLYFGAFATSIAFLGWRRKTTDVNWIMLTSSCLLFVAATVHLGISFDNVLAIFVTSRDAIEGPSTLVNMTYYQVKSISTMYVCDILGDLVLLYRCWLVWEKRFLAVLLPTSSLCALTATSVLSSVELAREPTNTNVFASRVGIFAEASLLLSLVTNLSITLLISGRIYYMARRLQRAQKRRYGMVIAMVVESGAIFTAAQIALVVMFSLHSQKIWVMTNSVPQIYCLAPTLIIVRVGLGRSSSGTGSKQERSSSSSLRLSKDLAFARPDQLSSVTDDRPLSTESITGNRSEGYTLASLV</sequence>
<dbReference type="EMBL" id="ML213522">
    <property type="protein sequence ID" value="TFK47902.1"/>
    <property type="molecule type" value="Genomic_DNA"/>
</dbReference>
<gene>
    <name evidence="2" type="ORF">OE88DRAFT_759356</name>
</gene>
<organism evidence="2 3">
    <name type="scientific">Heliocybe sulcata</name>
    <dbReference type="NCBI Taxonomy" id="5364"/>
    <lineage>
        <taxon>Eukaryota</taxon>
        <taxon>Fungi</taxon>
        <taxon>Dikarya</taxon>
        <taxon>Basidiomycota</taxon>
        <taxon>Agaricomycotina</taxon>
        <taxon>Agaricomycetes</taxon>
        <taxon>Gloeophyllales</taxon>
        <taxon>Gloeophyllaceae</taxon>
        <taxon>Heliocybe</taxon>
    </lineage>
</organism>
<accession>A0A5C3MS86</accession>
<feature type="transmembrane region" description="Helical" evidence="1">
    <location>
        <begin position="97"/>
        <end position="116"/>
    </location>
</feature>